<dbReference type="Proteomes" id="UP000308199">
    <property type="component" value="Unassembled WGS sequence"/>
</dbReference>
<keyword evidence="3" id="KW-1185">Reference proteome</keyword>
<protein>
    <submittedName>
        <fullName evidence="2">Uncharacterized protein</fullName>
    </submittedName>
</protein>
<comment type="caution">
    <text evidence="2">The sequence shown here is derived from an EMBL/GenBank/DDBJ whole genome shotgun (WGS) entry which is preliminary data.</text>
</comment>
<evidence type="ECO:0000256" key="1">
    <source>
        <dbReference type="SAM" id="MobiDB-lite"/>
    </source>
</evidence>
<sequence>MPKRKRAVYRSIRNLKQYAKRKSEAGSIPQSVLAARAHMAKTFAEISRPTWGELMPADSEQVPVSRHSQTRDVLMATTVPPSHLQGHAQLSGPSGLKSNTSAPRVDE</sequence>
<reference evidence="2 3" key="1">
    <citation type="submission" date="2019-02" db="EMBL/GenBank/DDBJ databases">
        <title>Genome sequencing of the rare red list fungi Phellinidium pouzarii.</title>
        <authorList>
            <person name="Buettner E."/>
            <person name="Kellner H."/>
        </authorList>
    </citation>
    <scope>NUCLEOTIDE SEQUENCE [LARGE SCALE GENOMIC DNA]</scope>
    <source>
        <strain evidence="2 3">DSM 108285</strain>
    </source>
</reference>
<proteinExistence type="predicted"/>
<feature type="compositionally biased region" description="Polar residues" evidence="1">
    <location>
        <begin position="96"/>
        <end position="107"/>
    </location>
</feature>
<evidence type="ECO:0000313" key="2">
    <source>
        <dbReference type="EMBL" id="THH04015.1"/>
    </source>
</evidence>
<dbReference type="AlphaFoldDB" id="A0A4S4KYV1"/>
<feature type="region of interest" description="Disordered" evidence="1">
    <location>
        <begin position="80"/>
        <end position="107"/>
    </location>
</feature>
<name>A0A4S4KYV1_9AGAM</name>
<evidence type="ECO:0000313" key="3">
    <source>
        <dbReference type="Proteomes" id="UP000308199"/>
    </source>
</evidence>
<gene>
    <name evidence="2" type="ORF">EW145_g5831</name>
</gene>
<organism evidence="2 3">
    <name type="scientific">Phellinidium pouzarii</name>
    <dbReference type="NCBI Taxonomy" id="167371"/>
    <lineage>
        <taxon>Eukaryota</taxon>
        <taxon>Fungi</taxon>
        <taxon>Dikarya</taxon>
        <taxon>Basidiomycota</taxon>
        <taxon>Agaricomycotina</taxon>
        <taxon>Agaricomycetes</taxon>
        <taxon>Hymenochaetales</taxon>
        <taxon>Hymenochaetaceae</taxon>
        <taxon>Phellinidium</taxon>
    </lineage>
</organism>
<dbReference type="EMBL" id="SGPK01000386">
    <property type="protein sequence ID" value="THH04015.1"/>
    <property type="molecule type" value="Genomic_DNA"/>
</dbReference>
<accession>A0A4S4KYV1</accession>